<evidence type="ECO:0000256" key="4">
    <source>
        <dbReference type="ARBA" id="ARBA00023239"/>
    </source>
</evidence>
<comment type="similarity">
    <text evidence="2">Belongs to the DeoC/FbaB aldolase family. DeoC type 2 subfamily.</text>
</comment>
<evidence type="ECO:0000256" key="7">
    <source>
        <dbReference type="NCBIfam" id="TIGR00126"/>
    </source>
</evidence>
<keyword evidence="5" id="KW-0704">Schiff base</keyword>
<dbReference type="CDD" id="cd00959">
    <property type="entry name" value="DeoC"/>
    <property type="match status" value="1"/>
</dbReference>
<dbReference type="Gene3D" id="3.20.20.70">
    <property type="entry name" value="Aldolase class I"/>
    <property type="match status" value="1"/>
</dbReference>
<evidence type="ECO:0000256" key="5">
    <source>
        <dbReference type="ARBA" id="ARBA00023270"/>
    </source>
</evidence>
<comment type="caution">
    <text evidence="8">The sequence shown here is derived from an EMBL/GenBank/DDBJ whole genome shotgun (WGS) entry which is preliminary data.</text>
</comment>
<evidence type="ECO:0000313" key="8">
    <source>
        <dbReference type="EMBL" id="SFU01478.1"/>
    </source>
</evidence>
<sequence>MGHYYGNTKIRFMKNMQTIAAQAVALMDLTTLNDTDTAQTIEDLIASIQPKLGVPAAVCVYSQFVSDAKLALAERALKQVKVATVTNFPTGEQPLEQVINETLFAIERGADEIDLVIPYKALIAGDEEKVLTYVKSSKDACGNKAVLKVIIESGELTDELITKASQLAIDGGADFVKTSTGKVAVNATLAATEIILTAIKASGKNVGFKAAGGVRTVADAAQYLALAESIMGEAYIKPKLFRFGASGLLSDVYATLNES</sequence>
<keyword evidence="4" id="KW-0456">Lyase</keyword>
<evidence type="ECO:0000256" key="6">
    <source>
        <dbReference type="ARBA" id="ARBA00048791"/>
    </source>
</evidence>
<gene>
    <name evidence="8" type="ORF">SAMN04487854_12718</name>
</gene>
<organism evidence="8 9">
    <name type="scientific">Pseudoalteromonas lipolytica</name>
    <dbReference type="NCBI Taxonomy" id="570156"/>
    <lineage>
        <taxon>Bacteria</taxon>
        <taxon>Pseudomonadati</taxon>
        <taxon>Pseudomonadota</taxon>
        <taxon>Gammaproteobacteria</taxon>
        <taxon>Alteromonadales</taxon>
        <taxon>Pseudoalteromonadaceae</taxon>
        <taxon>Pseudoalteromonas</taxon>
    </lineage>
</organism>
<dbReference type="PIRSF" id="PIRSF001357">
    <property type="entry name" value="DeoC"/>
    <property type="match status" value="1"/>
</dbReference>
<dbReference type="Proteomes" id="UP000183805">
    <property type="component" value="Unassembled WGS sequence"/>
</dbReference>
<dbReference type="InterPro" id="IPR013785">
    <property type="entry name" value="Aldolase_TIM"/>
</dbReference>
<dbReference type="InterPro" id="IPR002915">
    <property type="entry name" value="DeoC/FbaB/LacD_aldolase"/>
</dbReference>
<dbReference type="InterPro" id="IPR011343">
    <property type="entry name" value="DeoC"/>
</dbReference>
<accession>A0ABY1GXV8</accession>
<comment type="pathway">
    <text evidence="1">Carbohydrate degradation; 2-deoxy-D-ribose 1-phosphate degradation; D-glyceraldehyde 3-phosphate and acetaldehyde from 2-deoxy-alpha-D-ribose 1-phosphate: step 2/2.</text>
</comment>
<evidence type="ECO:0000256" key="2">
    <source>
        <dbReference type="ARBA" id="ARBA00009473"/>
    </source>
</evidence>
<evidence type="ECO:0000313" key="9">
    <source>
        <dbReference type="Proteomes" id="UP000183805"/>
    </source>
</evidence>
<reference evidence="8 9" key="1">
    <citation type="submission" date="2016-10" db="EMBL/GenBank/DDBJ databases">
        <authorList>
            <person name="Varghese N."/>
            <person name="Submissions S."/>
        </authorList>
    </citation>
    <scope>NUCLEOTIDE SEQUENCE [LARGE SCALE GENOMIC DNA]</scope>
    <source>
        <strain evidence="8 9">CGMCC 1.8499</strain>
    </source>
</reference>
<dbReference type="SMART" id="SM01133">
    <property type="entry name" value="DeoC"/>
    <property type="match status" value="1"/>
</dbReference>
<dbReference type="NCBIfam" id="TIGR00126">
    <property type="entry name" value="deoC"/>
    <property type="match status" value="1"/>
</dbReference>
<name>A0ABY1GXV8_9GAMM</name>
<comment type="catalytic activity">
    <reaction evidence="6">
        <text>2-deoxy-D-ribose 5-phosphate = D-glyceraldehyde 3-phosphate + acetaldehyde</text>
        <dbReference type="Rhea" id="RHEA:12821"/>
        <dbReference type="ChEBI" id="CHEBI:15343"/>
        <dbReference type="ChEBI" id="CHEBI:59776"/>
        <dbReference type="ChEBI" id="CHEBI:62877"/>
        <dbReference type="EC" id="4.1.2.4"/>
    </reaction>
</comment>
<evidence type="ECO:0000256" key="3">
    <source>
        <dbReference type="ARBA" id="ARBA00012515"/>
    </source>
</evidence>
<proteinExistence type="inferred from homology"/>
<keyword evidence="9" id="KW-1185">Reference proteome</keyword>
<dbReference type="PANTHER" id="PTHR10889">
    <property type="entry name" value="DEOXYRIBOSE-PHOSPHATE ALDOLASE"/>
    <property type="match status" value="1"/>
</dbReference>
<protein>
    <recommendedName>
        <fullName evidence="3 7">Deoxyribose-phosphate aldolase</fullName>
        <ecNumber evidence="3 7">4.1.2.4</ecNumber>
    </recommendedName>
</protein>
<dbReference type="SUPFAM" id="SSF51569">
    <property type="entry name" value="Aldolase"/>
    <property type="match status" value="1"/>
</dbReference>
<dbReference type="EC" id="4.1.2.4" evidence="3 7"/>
<dbReference type="PANTHER" id="PTHR10889:SF3">
    <property type="entry name" value="DEOXYRIBOSE-PHOSPHATE ALDOLASE"/>
    <property type="match status" value="1"/>
</dbReference>
<dbReference type="EMBL" id="FPAZ01000027">
    <property type="protein sequence ID" value="SFU01478.1"/>
    <property type="molecule type" value="Genomic_DNA"/>
</dbReference>
<evidence type="ECO:0000256" key="1">
    <source>
        <dbReference type="ARBA" id="ARBA00004816"/>
    </source>
</evidence>
<dbReference type="Pfam" id="PF01791">
    <property type="entry name" value="DeoC"/>
    <property type="match status" value="1"/>
</dbReference>